<feature type="region of interest" description="Disordered" evidence="2">
    <location>
        <begin position="626"/>
        <end position="655"/>
    </location>
</feature>
<evidence type="ECO:0000313" key="3">
    <source>
        <dbReference type="EMBL" id="CCA26241.1"/>
    </source>
</evidence>
<sequence length="835" mass="93534">MVLDLRAQIVHHVSKLSHSIKGNVVAVDDGVLESLRWSGSLSILLKDFEVPSILSIYDLENCRNREELLKLVAPFRCSLRFLLSNEDPVNEDAYVSLVLLVSGYLWDYRNLLEKLVKWEFIQIIVCVTVSEEAHICCVHNGVEYKAIDFDEFTEEILSKSSASSDAAADLCAKSSTSDEEDSNIEWEWNEENERVTKQSSGPLYIVHTPLHYSPILSNDQKTLSPSFFVLSNSQCASAFPLLLSHIQKSTANVYKHVREVPPQSIPSEARSAWKHVAYTLKDICYDMNLQIHERIFAIGATSVKIGHTLKMGAVPAKTKEATKEASLILIDRTMDLATLCSFDETLLDALLLRIPQTPFCNSTTSNDPAPFRVPNLVEVFPLSGVDPQPIEIAHSDHLYKTSSFVSEIGWKGGATLCHPSSDHACTVLQALATMPPKLALRELDRRLQIAERQLHSPPEKISQNKKGVRGRDVVLRRLRNILRADRSDRLKHSALIEIGVLVLETLERMDIDADLWSECRTRIERQDQLRQTNAAEWILPEIIDWVQRQLTAIPKQTHSLKLPHILSLLIYAFALSSDVVLEDHTRQMLRTMLVSLILKTLYTDPNAISSCFPDLYQHLQTISNTNTPKQRSAAKEDDWDWEDDNVDDAHGGDNRYDDASTVSSVSLYVEKLVNIFKEIAQLHAESANYVSASATGMPNSLPTCSLLSRLVAWMYDPVGHSFRGIEHIVDASEQLTRAGIDLLKSGFSRFGLTSCPDASKSSMSSTGQQQLQSARVIVIFVVGGISMKELLEIKKIIEMKQNCKECEIIIGSTTITNSEIALRQVFGKNWSGMNA</sequence>
<dbReference type="AlphaFoldDB" id="F0WXP6"/>
<dbReference type="Pfam" id="PF00995">
    <property type="entry name" value="Sec1"/>
    <property type="match status" value="1"/>
</dbReference>
<gene>
    <name evidence="3" type="primary">AlNc14C360G10981</name>
    <name evidence="3" type="ORF">ALNC14_123850</name>
</gene>
<comment type="similarity">
    <text evidence="1">Belongs to the STXBP/unc-18/SEC1 family.</text>
</comment>
<dbReference type="HOGENOM" id="CLU_017604_0_0_1"/>
<protein>
    <submittedName>
        <fullName evidence="3">Uncharacterized protein AlNc14C360G10981</fullName>
    </submittedName>
</protein>
<proteinExistence type="inferred from homology"/>
<dbReference type="InterPro" id="IPR027482">
    <property type="entry name" value="Sec1-like_dom2"/>
</dbReference>
<evidence type="ECO:0000256" key="2">
    <source>
        <dbReference type="SAM" id="MobiDB-lite"/>
    </source>
</evidence>
<dbReference type="SUPFAM" id="SSF56815">
    <property type="entry name" value="Sec1/munc18-like (SM) proteins"/>
    <property type="match status" value="1"/>
</dbReference>
<feature type="compositionally biased region" description="Acidic residues" evidence="2">
    <location>
        <begin position="637"/>
        <end position="646"/>
    </location>
</feature>
<reference evidence="3" key="1">
    <citation type="journal article" date="2011" name="PLoS Biol.">
        <title>Gene gain and loss during evolution of obligate parasitism in the white rust pathogen of Arabidopsis thaliana.</title>
        <authorList>
            <person name="Kemen E."/>
            <person name="Gardiner A."/>
            <person name="Schultz-Larsen T."/>
            <person name="Kemen A.C."/>
            <person name="Balmuth A.L."/>
            <person name="Robert-Seilaniantz A."/>
            <person name="Bailey K."/>
            <person name="Holub E."/>
            <person name="Studholme D.J."/>
            <person name="Maclean D."/>
            <person name="Jones J.D."/>
        </authorList>
    </citation>
    <scope>NUCLEOTIDE SEQUENCE</scope>
</reference>
<dbReference type="EMBL" id="FR824405">
    <property type="protein sequence ID" value="CCA26241.1"/>
    <property type="molecule type" value="Genomic_DNA"/>
</dbReference>
<reference evidence="3" key="2">
    <citation type="submission" date="2011-02" db="EMBL/GenBank/DDBJ databases">
        <authorList>
            <person name="MacLean D."/>
        </authorList>
    </citation>
    <scope>NUCLEOTIDE SEQUENCE</scope>
</reference>
<dbReference type="InterPro" id="IPR001619">
    <property type="entry name" value="Sec1-like"/>
</dbReference>
<organism evidence="3">
    <name type="scientific">Albugo laibachii Nc14</name>
    <dbReference type="NCBI Taxonomy" id="890382"/>
    <lineage>
        <taxon>Eukaryota</taxon>
        <taxon>Sar</taxon>
        <taxon>Stramenopiles</taxon>
        <taxon>Oomycota</taxon>
        <taxon>Peronosporomycetes</taxon>
        <taxon>Albuginales</taxon>
        <taxon>Albuginaceae</taxon>
        <taxon>Albugo</taxon>
    </lineage>
</organism>
<evidence type="ECO:0000256" key="1">
    <source>
        <dbReference type="ARBA" id="ARBA00009884"/>
    </source>
</evidence>
<name>F0WXP6_9STRA</name>
<accession>F0WXP6</accession>
<dbReference type="PANTHER" id="PTHR11679">
    <property type="entry name" value="VESICLE PROTEIN SORTING-ASSOCIATED"/>
    <property type="match status" value="1"/>
</dbReference>
<dbReference type="Gene3D" id="3.40.50.1910">
    <property type="match status" value="1"/>
</dbReference>
<dbReference type="InterPro" id="IPR036045">
    <property type="entry name" value="Sec1-like_sf"/>
</dbReference>
<dbReference type="GO" id="GO:0016192">
    <property type="term" value="P:vesicle-mediated transport"/>
    <property type="evidence" value="ECO:0007669"/>
    <property type="project" value="InterPro"/>
</dbReference>